<dbReference type="RefSeq" id="WP_243489180.1">
    <property type="nucleotide sequence ID" value="NZ_CP063361.1"/>
</dbReference>
<evidence type="ECO:0000256" key="1">
    <source>
        <dbReference type="SAM" id="Phobius"/>
    </source>
</evidence>
<name>A0ABY3ZZR6_9BURK</name>
<sequence>MEVLLYAGCLLILMVGGMLSVLFKRQRSWRGKFNAFGIAVLINLAVLSVIGLIDAFLPKPVQNSLNTPILWLMGAVPVWCYAYWLRRQAPAGVER</sequence>
<evidence type="ECO:0000313" key="2">
    <source>
        <dbReference type="EMBL" id="UOD27978.1"/>
    </source>
</evidence>
<dbReference type="Proteomes" id="UP000831532">
    <property type="component" value="Chromosome"/>
</dbReference>
<dbReference type="EMBL" id="CP063361">
    <property type="protein sequence ID" value="UOD27978.1"/>
    <property type="molecule type" value="Genomic_DNA"/>
</dbReference>
<keyword evidence="3" id="KW-1185">Reference proteome</keyword>
<feature type="transmembrane region" description="Helical" evidence="1">
    <location>
        <begin position="69"/>
        <end position="85"/>
    </location>
</feature>
<reference evidence="2 3" key="1">
    <citation type="submission" date="2020-10" db="EMBL/GenBank/DDBJ databases">
        <title>Genome analysis of Massilia species.</title>
        <authorList>
            <person name="Jung D.-H."/>
        </authorList>
    </citation>
    <scope>NUCLEOTIDE SEQUENCE [LARGE SCALE GENOMIC DNA]</scope>
    <source>
        <strain evidence="3">sipir</strain>
    </source>
</reference>
<feature type="transmembrane region" description="Helical" evidence="1">
    <location>
        <begin position="6"/>
        <end position="23"/>
    </location>
</feature>
<gene>
    <name evidence="2" type="ORF">INH39_21155</name>
</gene>
<accession>A0ABY3ZZR6</accession>
<keyword evidence="1" id="KW-0812">Transmembrane</keyword>
<proteinExistence type="predicted"/>
<keyword evidence="1" id="KW-1133">Transmembrane helix</keyword>
<organism evidence="2 3">
    <name type="scientific">Massilia violaceinigra</name>
    <dbReference type="NCBI Taxonomy" id="2045208"/>
    <lineage>
        <taxon>Bacteria</taxon>
        <taxon>Pseudomonadati</taxon>
        <taxon>Pseudomonadota</taxon>
        <taxon>Betaproteobacteria</taxon>
        <taxon>Burkholderiales</taxon>
        <taxon>Oxalobacteraceae</taxon>
        <taxon>Telluria group</taxon>
        <taxon>Massilia</taxon>
    </lineage>
</organism>
<evidence type="ECO:0000313" key="3">
    <source>
        <dbReference type="Proteomes" id="UP000831532"/>
    </source>
</evidence>
<feature type="transmembrane region" description="Helical" evidence="1">
    <location>
        <begin position="35"/>
        <end position="57"/>
    </location>
</feature>
<keyword evidence="1" id="KW-0472">Membrane</keyword>
<protein>
    <submittedName>
        <fullName evidence="2">Uncharacterized protein</fullName>
    </submittedName>
</protein>